<comment type="caution">
    <text evidence="2">The sequence shown here is derived from an EMBL/GenBank/DDBJ whole genome shotgun (WGS) entry which is preliminary data.</text>
</comment>
<feature type="region of interest" description="Disordered" evidence="1">
    <location>
        <begin position="101"/>
        <end position="125"/>
    </location>
</feature>
<dbReference type="EMBL" id="JBBAYM010000035">
    <property type="protein sequence ID" value="MEI5615252.1"/>
    <property type="molecule type" value="Genomic_DNA"/>
</dbReference>
<dbReference type="Proteomes" id="UP001365781">
    <property type="component" value="Unassembled WGS sequence"/>
</dbReference>
<dbReference type="RefSeq" id="WP_336558615.1">
    <property type="nucleotide sequence ID" value="NZ_JBBAYL010000024.1"/>
</dbReference>
<sequence length="150" mass="17029">MPNRRRVIQTLTQDVLGAQRFNGLIGECVSIPNDDYEAVKAAMAAVLERTVKVVDWPRLLREASLRHDTVHPDHKPKDRDWSLASGVCGECLAEAMLADDMGAQDWDRTPTTPREQEDTDWPALVAEHFPHRETALWHPFKEPSPDGRRP</sequence>
<evidence type="ECO:0000256" key="1">
    <source>
        <dbReference type="SAM" id="MobiDB-lite"/>
    </source>
</evidence>
<reference evidence="2 3" key="1">
    <citation type="submission" date="2024-03" db="EMBL/GenBank/DDBJ databases">
        <title>First Report of Pectobacterium brasiliscabiei causing potato scab in china.</title>
        <authorList>
            <person name="Handique U."/>
        </authorList>
    </citation>
    <scope>NUCLEOTIDE SEQUENCE [LARGE SCALE GENOMIC DNA]</scope>
    <source>
        <strain evidence="2 3">ZRIMU1503</strain>
    </source>
</reference>
<keyword evidence="3" id="KW-1185">Reference proteome</keyword>
<name>A0ABU8GPX7_9ACTN</name>
<proteinExistence type="predicted"/>
<accession>A0ABU8GPX7</accession>
<protein>
    <submittedName>
        <fullName evidence="2">Uncharacterized protein</fullName>
    </submittedName>
</protein>
<organism evidence="2 3">
    <name type="scientific">Streptomyces brasiliscabiei</name>
    <dbReference type="NCBI Taxonomy" id="2736302"/>
    <lineage>
        <taxon>Bacteria</taxon>
        <taxon>Bacillati</taxon>
        <taxon>Actinomycetota</taxon>
        <taxon>Actinomycetes</taxon>
        <taxon>Kitasatosporales</taxon>
        <taxon>Streptomycetaceae</taxon>
        <taxon>Streptomyces</taxon>
    </lineage>
</organism>
<gene>
    <name evidence="2" type="ORF">WB403_39645</name>
</gene>
<evidence type="ECO:0000313" key="2">
    <source>
        <dbReference type="EMBL" id="MEI5615252.1"/>
    </source>
</evidence>
<evidence type="ECO:0000313" key="3">
    <source>
        <dbReference type="Proteomes" id="UP001365781"/>
    </source>
</evidence>